<dbReference type="GO" id="GO:0030246">
    <property type="term" value="F:carbohydrate binding"/>
    <property type="evidence" value="ECO:0007669"/>
    <property type="project" value="InterPro"/>
</dbReference>
<dbReference type="Proteomes" id="UP000001745">
    <property type="component" value="Unassembled WGS sequence"/>
</dbReference>
<comment type="catalytic activity">
    <reaction evidence="1">
        <text>alpha,alpha-trehalose + H2O = alpha-D-glucose + beta-D-glucose</text>
        <dbReference type="Rhea" id="RHEA:32675"/>
        <dbReference type="ChEBI" id="CHEBI:15377"/>
        <dbReference type="ChEBI" id="CHEBI:15903"/>
        <dbReference type="ChEBI" id="CHEBI:16551"/>
        <dbReference type="ChEBI" id="CHEBI:17925"/>
        <dbReference type="EC" id="3.2.1.28"/>
    </reaction>
</comment>
<gene>
    <name evidence="8" type="ORF">TSTA_104580</name>
</gene>
<dbReference type="InterPro" id="IPR037018">
    <property type="entry name" value="GH65_N"/>
</dbReference>
<evidence type="ECO:0000256" key="2">
    <source>
        <dbReference type="ARBA" id="ARBA00006768"/>
    </source>
</evidence>
<dbReference type="PANTHER" id="PTHR11051">
    <property type="entry name" value="GLYCOSYL HYDROLASE-RELATED"/>
    <property type="match status" value="1"/>
</dbReference>
<dbReference type="Gene3D" id="2.70.98.40">
    <property type="entry name" value="Glycoside hydrolase, family 65, N-terminal domain"/>
    <property type="match status" value="1"/>
</dbReference>
<dbReference type="EC" id="3.2.1.28" evidence="3"/>
<keyword evidence="4" id="KW-0378">Hydrolase</keyword>
<evidence type="ECO:0000313" key="9">
    <source>
        <dbReference type="Proteomes" id="UP000001745"/>
    </source>
</evidence>
<dbReference type="FunCoup" id="B8MP05">
    <property type="interactions" value="85"/>
</dbReference>
<dbReference type="AlphaFoldDB" id="B8MP05"/>
<dbReference type="Pfam" id="PF03632">
    <property type="entry name" value="Glyco_hydro_65m"/>
    <property type="match status" value="1"/>
</dbReference>
<feature type="domain" description="Glycoside hydrolase family 65 N-terminal" evidence="7">
    <location>
        <begin position="65"/>
        <end position="336"/>
    </location>
</feature>
<organism evidence="8 9">
    <name type="scientific">Talaromyces stipitatus (strain ATCC 10500 / CBS 375.48 / QM 6759 / NRRL 1006)</name>
    <name type="common">Penicillium stipitatum</name>
    <dbReference type="NCBI Taxonomy" id="441959"/>
    <lineage>
        <taxon>Eukaryota</taxon>
        <taxon>Fungi</taxon>
        <taxon>Dikarya</taxon>
        <taxon>Ascomycota</taxon>
        <taxon>Pezizomycotina</taxon>
        <taxon>Eurotiomycetes</taxon>
        <taxon>Eurotiomycetidae</taxon>
        <taxon>Eurotiales</taxon>
        <taxon>Trichocomaceae</taxon>
        <taxon>Talaromyces</taxon>
        <taxon>Talaromyces sect. Talaromyces</taxon>
    </lineage>
</organism>
<dbReference type="InterPro" id="IPR008979">
    <property type="entry name" value="Galactose-bd-like_sf"/>
</dbReference>
<dbReference type="OMA" id="DIALAHW"/>
<keyword evidence="9" id="KW-1185">Reference proteome</keyword>
<dbReference type="FunFam" id="1.50.10.10:FF:000032">
    <property type="entry name" value="Vacuolar acid trehalase"/>
    <property type="match status" value="1"/>
</dbReference>
<dbReference type="EMBL" id="EQ962658">
    <property type="protein sequence ID" value="EED14244.1"/>
    <property type="molecule type" value="Genomic_DNA"/>
</dbReference>
<name>B8MP05_TALSN</name>
<protein>
    <recommendedName>
        <fullName evidence="3">alpha,alpha-trehalase</fullName>
        <ecNumber evidence="3">3.2.1.28</ecNumber>
    </recommendedName>
</protein>
<dbReference type="eggNOG" id="KOG4125">
    <property type="taxonomic scope" value="Eukaryota"/>
</dbReference>
<evidence type="ECO:0000256" key="1">
    <source>
        <dbReference type="ARBA" id="ARBA00001576"/>
    </source>
</evidence>
<dbReference type="SUPFAM" id="SSF49785">
    <property type="entry name" value="Galactose-binding domain-like"/>
    <property type="match status" value="1"/>
</dbReference>
<dbReference type="GO" id="GO:0004555">
    <property type="term" value="F:alpha,alpha-trehalase activity"/>
    <property type="evidence" value="ECO:0007669"/>
    <property type="project" value="UniProtKB-EC"/>
</dbReference>
<dbReference type="PANTHER" id="PTHR11051:SF8">
    <property type="entry name" value="PROTEIN-GLUCOSYLGALACTOSYLHYDROXYLYSINE GLUCOSIDASE"/>
    <property type="match status" value="1"/>
</dbReference>
<evidence type="ECO:0000259" key="6">
    <source>
        <dbReference type="Pfam" id="PF03632"/>
    </source>
</evidence>
<dbReference type="Pfam" id="PF03636">
    <property type="entry name" value="Glyco_hydro_65N"/>
    <property type="match status" value="1"/>
</dbReference>
<dbReference type="GO" id="GO:0009277">
    <property type="term" value="C:fungal-type cell wall"/>
    <property type="evidence" value="ECO:0007669"/>
    <property type="project" value="TreeGrafter"/>
</dbReference>
<dbReference type="RefSeq" id="XP_002486482.1">
    <property type="nucleotide sequence ID" value="XM_002486437.1"/>
</dbReference>
<dbReference type="STRING" id="441959.B8MP05"/>
<dbReference type="PhylomeDB" id="B8MP05"/>
<dbReference type="SUPFAM" id="SSF48208">
    <property type="entry name" value="Six-hairpin glycosidases"/>
    <property type="match status" value="1"/>
</dbReference>
<dbReference type="InterPro" id="IPR008928">
    <property type="entry name" value="6-hairpin_glycosidase_sf"/>
</dbReference>
<dbReference type="InterPro" id="IPR005195">
    <property type="entry name" value="Glyco_hydro_65_M"/>
</dbReference>
<proteinExistence type="inferred from homology"/>
<keyword evidence="5" id="KW-0325">Glycoprotein</keyword>
<evidence type="ECO:0000256" key="4">
    <source>
        <dbReference type="ARBA" id="ARBA00022801"/>
    </source>
</evidence>
<dbReference type="SUPFAM" id="SSF74650">
    <property type="entry name" value="Galactose mutarotase-like"/>
    <property type="match status" value="1"/>
</dbReference>
<evidence type="ECO:0000259" key="7">
    <source>
        <dbReference type="Pfam" id="PF03636"/>
    </source>
</evidence>
<comment type="similarity">
    <text evidence="2">Belongs to the glycosyl hydrolase 65 family.</text>
</comment>
<sequence>MLKSLYCIGVVSLYYVIQGLDISRYQQTLTDHAIHCFDRNEGLKSTSLPETDNWNWVLETNQFVPNQYQRTPYISNGYIGQRLPAEGVGYWIDIDKDGEYVRNSWPLDQPRATFGTVAGFWNLQSRMKHVLLPDNLKKGGESVLSGIPDWTGLILTTRDGHAYRPGVDKKTVVGFQQSLSVRNGLVHTNVTWSPTHGLEYQLNFTVLAHRARPNVGIVRLDLSANKEVNCSIIDILDGAGAVRAQFNDKAFETADNAIWTSVKPRGINYKTAHIYSTVTYESSDEGMLKNIEQTRKDATFSPWASQNASTVAQSWDILLKNEQSVTFYKYVGIASDDAFPHAAHKTAIRSALEAKATGWHSLLEEHESAWSQVWDSADIIIPGDTKLQTTVRASLFHILTNLRSESEDKRGMSDNSITVGGLSSDSYAGLVFWDADTWVYPSMLALHRGYASTINNYRGRLLPQAIKNAQFYNYSGALYPWTSGRFGNCTGTGVCKDYQYHLNTDIALAHWQYFQSTHDTAWLRNKGWPVIKNVADMFAAYVVLNETTQEYKTILLGEPDEFAYFKNNGAYTNAGIKRLLGDIAPAAAKTLNHKIPRNWSRIAEKIRIPIDDKSNITLGFDGMQGDWKVKQASVALLNYPLQYQISEDHTRNDMAYYSLINTADGPAMTWSIFAISEAQLQESGCAAYTYLLRSGEPYFRQPFYQFSETAVDNYENSDDFNPAFPFGLYPAFPFLTGAGGYLQVFTHGLTGMRPHLDYLFFDPTLPPQIPEGIIVKGIKWQGASFDISIQLDYTTIGRRKLSVSADKVPAAIRIGKQNLSHGDYKLLPGEILTIPTRRPDRNNLHNGNINLALCKPIDANTGLMGSAEQSWVFGRYPSSAVDGSNATVWQPLSPEPASISVALEQRVNVSQIIINWGSTPAYGFTIHGHKGETDMTTTSILYHTSKVEISAPYNSSDVYEVKIREGNTTIVQLPSIFEATSISLTIEGTQGEEQRLGATVAEMVIL</sequence>
<dbReference type="InterPro" id="IPR011013">
    <property type="entry name" value="Gal_mutarotase_sf_dom"/>
</dbReference>
<dbReference type="GeneID" id="8103229"/>
<dbReference type="Gene3D" id="1.50.10.10">
    <property type="match status" value="1"/>
</dbReference>
<dbReference type="OrthoDB" id="200349at2759"/>
<accession>B8MP05</accession>
<evidence type="ECO:0000313" key="8">
    <source>
        <dbReference type="EMBL" id="EED14244.1"/>
    </source>
</evidence>
<dbReference type="Gene3D" id="2.60.120.260">
    <property type="entry name" value="Galactose-binding domain-like"/>
    <property type="match status" value="1"/>
</dbReference>
<dbReference type="InParanoid" id="B8MP05"/>
<evidence type="ECO:0000256" key="3">
    <source>
        <dbReference type="ARBA" id="ARBA00012757"/>
    </source>
</evidence>
<reference evidence="9" key="1">
    <citation type="journal article" date="2015" name="Genome Announc.">
        <title>Genome sequence of the AIDS-associated pathogen Penicillium marneffei (ATCC18224) and its near taxonomic relative Talaromyces stipitatus (ATCC10500).</title>
        <authorList>
            <person name="Nierman W.C."/>
            <person name="Fedorova-Abrams N.D."/>
            <person name="Andrianopoulos A."/>
        </authorList>
    </citation>
    <scope>NUCLEOTIDE SEQUENCE [LARGE SCALE GENOMIC DNA]</scope>
    <source>
        <strain evidence="9">ATCC 10500 / CBS 375.48 / QM 6759 / NRRL 1006</strain>
    </source>
</reference>
<dbReference type="GO" id="GO:0005993">
    <property type="term" value="P:trehalose catabolic process"/>
    <property type="evidence" value="ECO:0007669"/>
    <property type="project" value="TreeGrafter"/>
</dbReference>
<dbReference type="InterPro" id="IPR005196">
    <property type="entry name" value="Glyco_hydro_65_N"/>
</dbReference>
<evidence type="ECO:0000256" key="5">
    <source>
        <dbReference type="ARBA" id="ARBA00023180"/>
    </source>
</evidence>
<dbReference type="VEuPathDB" id="FungiDB:TSTA_104580"/>
<dbReference type="InterPro" id="IPR012341">
    <property type="entry name" value="6hp_glycosidase-like_sf"/>
</dbReference>
<feature type="domain" description="Glycoside hydrolase family 65 central catalytic" evidence="6">
    <location>
        <begin position="394"/>
        <end position="622"/>
    </location>
</feature>
<dbReference type="HOGENOM" id="CLU_006285_4_0_1"/>